<keyword evidence="2" id="KW-1133">Transmembrane helix</keyword>
<keyword evidence="3" id="KW-0732">Signal</keyword>
<reference evidence="4" key="2">
    <citation type="submission" date="2023-05" db="EMBL/GenBank/DDBJ databases">
        <authorList>
            <consortium name="Lawrence Berkeley National Laboratory"/>
            <person name="Steindorff A."/>
            <person name="Hensen N."/>
            <person name="Bonometti L."/>
            <person name="Westerberg I."/>
            <person name="Brannstrom I.O."/>
            <person name="Guillou S."/>
            <person name="Cros-Aarteil S."/>
            <person name="Calhoun S."/>
            <person name="Haridas S."/>
            <person name="Kuo A."/>
            <person name="Mondo S."/>
            <person name="Pangilinan J."/>
            <person name="Riley R."/>
            <person name="Labutti K."/>
            <person name="Andreopoulos B."/>
            <person name="Lipzen A."/>
            <person name="Chen C."/>
            <person name="Yanf M."/>
            <person name="Daum C."/>
            <person name="Ng V."/>
            <person name="Clum A."/>
            <person name="Ohm R."/>
            <person name="Martin F."/>
            <person name="Silar P."/>
            <person name="Natvig D."/>
            <person name="Lalanne C."/>
            <person name="Gautier V."/>
            <person name="Ament-Velasquez S.L."/>
            <person name="Kruys A."/>
            <person name="Hutchinson M.I."/>
            <person name="Powell A.J."/>
            <person name="Barry K."/>
            <person name="Miller A.N."/>
            <person name="Grigoriev I.V."/>
            <person name="Debuchy R."/>
            <person name="Gladieux P."/>
            <person name="Thoren M.H."/>
            <person name="Johannesson H."/>
        </authorList>
    </citation>
    <scope>NUCLEOTIDE SEQUENCE</scope>
    <source>
        <strain evidence="4">CBS 892.96</strain>
    </source>
</reference>
<comment type="caution">
    <text evidence="4">The sequence shown here is derived from an EMBL/GenBank/DDBJ whole genome shotgun (WGS) entry which is preliminary data.</text>
</comment>
<keyword evidence="5" id="KW-1185">Reference proteome</keyword>
<feature type="transmembrane region" description="Helical" evidence="2">
    <location>
        <begin position="76"/>
        <end position="99"/>
    </location>
</feature>
<dbReference type="Proteomes" id="UP001302321">
    <property type="component" value="Unassembled WGS sequence"/>
</dbReference>
<accession>A0AAN6W6R6</accession>
<feature type="region of interest" description="Disordered" evidence="1">
    <location>
        <begin position="107"/>
        <end position="171"/>
    </location>
</feature>
<feature type="region of interest" description="Disordered" evidence="1">
    <location>
        <begin position="252"/>
        <end position="273"/>
    </location>
</feature>
<proteinExistence type="predicted"/>
<feature type="compositionally biased region" description="Polar residues" evidence="1">
    <location>
        <begin position="107"/>
        <end position="142"/>
    </location>
</feature>
<sequence length="273" mass="29003">MMFSHNQFLTVLFLIHPHPGLAQEASTHEYSTTMSTSNYTSASIATPSTPQTPVAAAASSTPESQPSSGPPLSTGAQAGIITGCALLSFLLLSLAVYFFRLRKRNKQSLSPSPNSHPGLSTRPSNQHLISSSSPTSQGTLQTPRRARTPLSLPFSNPKRGGGREQQGIIPLSPSTFDIVRERLEMESMGFGYQQDRRREAKSVVESLDWDWKKVYVYPFASSVASSCGSVYSTSEGAAGGLEEGKVGQGLGSYWNVSSGGSTGGRGAPGGSRR</sequence>
<feature type="chain" id="PRO_5042918123" evidence="3">
    <location>
        <begin position="23"/>
        <end position="273"/>
    </location>
</feature>
<keyword evidence="2" id="KW-0472">Membrane</keyword>
<reference evidence="4" key="1">
    <citation type="journal article" date="2023" name="Mol. Phylogenet. Evol.">
        <title>Genome-scale phylogeny and comparative genomics of the fungal order Sordariales.</title>
        <authorList>
            <person name="Hensen N."/>
            <person name="Bonometti L."/>
            <person name="Westerberg I."/>
            <person name="Brannstrom I.O."/>
            <person name="Guillou S."/>
            <person name="Cros-Aarteil S."/>
            <person name="Calhoun S."/>
            <person name="Haridas S."/>
            <person name="Kuo A."/>
            <person name="Mondo S."/>
            <person name="Pangilinan J."/>
            <person name="Riley R."/>
            <person name="LaButti K."/>
            <person name="Andreopoulos B."/>
            <person name="Lipzen A."/>
            <person name="Chen C."/>
            <person name="Yan M."/>
            <person name="Daum C."/>
            <person name="Ng V."/>
            <person name="Clum A."/>
            <person name="Steindorff A."/>
            <person name="Ohm R.A."/>
            <person name="Martin F."/>
            <person name="Silar P."/>
            <person name="Natvig D.O."/>
            <person name="Lalanne C."/>
            <person name="Gautier V."/>
            <person name="Ament-Velasquez S.L."/>
            <person name="Kruys A."/>
            <person name="Hutchinson M.I."/>
            <person name="Powell A.J."/>
            <person name="Barry K."/>
            <person name="Miller A.N."/>
            <person name="Grigoriev I.V."/>
            <person name="Debuchy R."/>
            <person name="Gladieux P."/>
            <person name="Hiltunen Thoren M."/>
            <person name="Johannesson H."/>
        </authorList>
    </citation>
    <scope>NUCLEOTIDE SEQUENCE</scope>
    <source>
        <strain evidence="4">CBS 892.96</strain>
    </source>
</reference>
<feature type="compositionally biased region" description="Gly residues" evidence="1">
    <location>
        <begin position="260"/>
        <end position="273"/>
    </location>
</feature>
<gene>
    <name evidence="4" type="ORF">QBC36DRAFT_352940</name>
</gene>
<feature type="signal peptide" evidence="3">
    <location>
        <begin position="1"/>
        <end position="22"/>
    </location>
</feature>
<dbReference type="AlphaFoldDB" id="A0AAN6W6R6"/>
<feature type="region of interest" description="Disordered" evidence="1">
    <location>
        <begin position="41"/>
        <end position="72"/>
    </location>
</feature>
<name>A0AAN6W6R6_9PEZI</name>
<evidence type="ECO:0000256" key="1">
    <source>
        <dbReference type="SAM" id="MobiDB-lite"/>
    </source>
</evidence>
<feature type="compositionally biased region" description="Polar residues" evidence="1">
    <location>
        <begin position="44"/>
        <end position="72"/>
    </location>
</feature>
<keyword evidence="2" id="KW-0812">Transmembrane</keyword>
<dbReference type="EMBL" id="MU866205">
    <property type="protein sequence ID" value="KAK4176201.1"/>
    <property type="molecule type" value="Genomic_DNA"/>
</dbReference>
<evidence type="ECO:0000256" key="2">
    <source>
        <dbReference type="SAM" id="Phobius"/>
    </source>
</evidence>
<evidence type="ECO:0000256" key="3">
    <source>
        <dbReference type="SAM" id="SignalP"/>
    </source>
</evidence>
<organism evidence="4 5">
    <name type="scientific">Triangularia setosa</name>
    <dbReference type="NCBI Taxonomy" id="2587417"/>
    <lineage>
        <taxon>Eukaryota</taxon>
        <taxon>Fungi</taxon>
        <taxon>Dikarya</taxon>
        <taxon>Ascomycota</taxon>
        <taxon>Pezizomycotina</taxon>
        <taxon>Sordariomycetes</taxon>
        <taxon>Sordariomycetidae</taxon>
        <taxon>Sordariales</taxon>
        <taxon>Podosporaceae</taxon>
        <taxon>Triangularia</taxon>
    </lineage>
</organism>
<protein>
    <submittedName>
        <fullName evidence="4">Uncharacterized protein</fullName>
    </submittedName>
</protein>
<evidence type="ECO:0000313" key="4">
    <source>
        <dbReference type="EMBL" id="KAK4176201.1"/>
    </source>
</evidence>
<evidence type="ECO:0000313" key="5">
    <source>
        <dbReference type="Proteomes" id="UP001302321"/>
    </source>
</evidence>